<protein>
    <submittedName>
        <fullName evidence="1">Uncharacterized protein</fullName>
    </submittedName>
</protein>
<dbReference type="STRING" id="1802399.A3E39_01780"/>
<name>A0A1F7UNA3_9BACT</name>
<evidence type="ECO:0000313" key="2">
    <source>
        <dbReference type="Proteomes" id="UP000176603"/>
    </source>
</evidence>
<evidence type="ECO:0000313" key="1">
    <source>
        <dbReference type="EMBL" id="OGL79739.1"/>
    </source>
</evidence>
<dbReference type="Proteomes" id="UP000176603">
    <property type="component" value="Unassembled WGS sequence"/>
</dbReference>
<organism evidence="1 2">
    <name type="scientific">Candidatus Uhrbacteria bacterium RIFCSPHIGHO2_12_FULL_60_25</name>
    <dbReference type="NCBI Taxonomy" id="1802399"/>
    <lineage>
        <taxon>Bacteria</taxon>
        <taxon>Candidatus Uhriibacteriota</taxon>
    </lineage>
</organism>
<dbReference type="EMBL" id="MGEH01000002">
    <property type="protein sequence ID" value="OGL79739.1"/>
    <property type="molecule type" value="Genomic_DNA"/>
</dbReference>
<gene>
    <name evidence="1" type="ORF">A3E39_01780</name>
</gene>
<dbReference type="AlphaFoldDB" id="A0A1F7UNA3"/>
<accession>A0A1F7UNA3</accession>
<reference evidence="1 2" key="1">
    <citation type="journal article" date="2016" name="Nat. Commun.">
        <title>Thousands of microbial genomes shed light on interconnected biogeochemical processes in an aquifer system.</title>
        <authorList>
            <person name="Anantharaman K."/>
            <person name="Brown C.T."/>
            <person name="Hug L.A."/>
            <person name="Sharon I."/>
            <person name="Castelle C.J."/>
            <person name="Probst A.J."/>
            <person name="Thomas B.C."/>
            <person name="Singh A."/>
            <person name="Wilkins M.J."/>
            <person name="Karaoz U."/>
            <person name="Brodie E.L."/>
            <person name="Williams K.H."/>
            <person name="Hubbard S.S."/>
            <person name="Banfield J.F."/>
        </authorList>
    </citation>
    <scope>NUCLEOTIDE SEQUENCE [LARGE SCALE GENOMIC DNA]</scope>
</reference>
<sequence>MEASMNQYLQIGNMMVSGAISKQLAQAIIEGNVQIVESLMTKGSETVYTLTLDCTQSLSDLIAQGKYDFVNDNITEKNFPIECSGETIKMALEVILVHLDERLTTKRVKHELDRRGLKLAPIDILLALGAAESDLQRKFPIVALGYSWPDSGRDLVVPELWHNGSARVVNLNFVYPDDRWDGYYRFVALRK</sequence>
<proteinExistence type="predicted"/>
<comment type="caution">
    <text evidence="1">The sequence shown here is derived from an EMBL/GenBank/DDBJ whole genome shotgun (WGS) entry which is preliminary data.</text>
</comment>